<dbReference type="Gene3D" id="3.40.50.2300">
    <property type="match status" value="1"/>
</dbReference>
<dbReference type="EMBL" id="PVXP01000035">
    <property type="protein sequence ID" value="PRR84716.1"/>
    <property type="molecule type" value="Genomic_DNA"/>
</dbReference>
<keyword evidence="5 9" id="KW-0238">DNA-binding</keyword>
<dbReference type="InterPro" id="IPR016032">
    <property type="entry name" value="Sig_transdc_resp-reg_C-effctor"/>
</dbReference>
<evidence type="ECO:0000256" key="1">
    <source>
        <dbReference type="ARBA" id="ARBA00018672"/>
    </source>
</evidence>
<keyword evidence="13" id="KW-1185">Reference proteome</keyword>
<keyword evidence="2 8" id="KW-0597">Phosphoprotein</keyword>
<reference evidence="12 13" key="1">
    <citation type="submission" date="2018-03" db="EMBL/GenBank/DDBJ databases">
        <title>Genome sequence of Clostridium luticellarii DSM 29923.</title>
        <authorList>
            <person name="Poehlein A."/>
            <person name="Daniel R."/>
        </authorList>
    </citation>
    <scope>NUCLEOTIDE SEQUENCE [LARGE SCALE GENOMIC DNA]</scope>
    <source>
        <strain evidence="12 13">DSM 29923</strain>
    </source>
</reference>
<dbReference type="PROSITE" id="PS51755">
    <property type="entry name" value="OMPR_PHOB"/>
    <property type="match status" value="1"/>
</dbReference>
<dbReference type="SUPFAM" id="SSF52172">
    <property type="entry name" value="CheY-like"/>
    <property type="match status" value="1"/>
</dbReference>
<dbReference type="CDD" id="cd00383">
    <property type="entry name" value="trans_reg_C"/>
    <property type="match status" value="1"/>
</dbReference>
<dbReference type="InterPro" id="IPR039420">
    <property type="entry name" value="WalR-like"/>
</dbReference>
<feature type="domain" description="Response regulatory" evidence="10">
    <location>
        <begin position="3"/>
        <end position="117"/>
    </location>
</feature>
<evidence type="ECO:0000256" key="6">
    <source>
        <dbReference type="ARBA" id="ARBA00023163"/>
    </source>
</evidence>
<dbReference type="GO" id="GO:0005829">
    <property type="term" value="C:cytosol"/>
    <property type="evidence" value="ECO:0007669"/>
    <property type="project" value="TreeGrafter"/>
</dbReference>
<dbReference type="CDD" id="cd17574">
    <property type="entry name" value="REC_OmpR"/>
    <property type="match status" value="1"/>
</dbReference>
<dbReference type="GO" id="GO:0032993">
    <property type="term" value="C:protein-DNA complex"/>
    <property type="evidence" value="ECO:0007669"/>
    <property type="project" value="TreeGrafter"/>
</dbReference>
<protein>
    <recommendedName>
        <fullName evidence="1">Stage 0 sporulation protein A homolog</fullName>
    </recommendedName>
</protein>
<dbReference type="GO" id="GO:0000156">
    <property type="term" value="F:phosphorelay response regulator activity"/>
    <property type="evidence" value="ECO:0007669"/>
    <property type="project" value="TreeGrafter"/>
</dbReference>
<dbReference type="GO" id="GO:0000976">
    <property type="term" value="F:transcription cis-regulatory region binding"/>
    <property type="evidence" value="ECO:0007669"/>
    <property type="project" value="TreeGrafter"/>
</dbReference>
<dbReference type="RefSeq" id="WP_106009949.1">
    <property type="nucleotide sequence ID" value="NZ_PVXP01000035.1"/>
</dbReference>
<name>A0A2T0BLE6_9CLOT</name>
<accession>A0A2T0BLE6</accession>
<proteinExistence type="predicted"/>
<dbReference type="AlphaFoldDB" id="A0A2T0BLE6"/>
<dbReference type="FunFam" id="1.10.10.10:FF:000018">
    <property type="entry name" value="DNA-binding response regulator ResD"/>
    <property type="match status" value="1"/>
</dbReference>
<dbReference type="Pfam" id="PF00486">
    <property type="entry name" value="Trans_reg_C"/>
    <property type="match status" value="1"/>
</dbReference>
<dbReference type="PANTHER" id="PTHR48111">
    <property type="entry name" value="REGULATOR OF RPOS"/>
    <property type="match status" value="1"/>
</dbReference>
<feature type="domain" description="OmpR/PhoB-type" evidence="11">
    <location>
        <begin position="130"/>
        <end position="229"/>
    </location>
</feature>
<keyword evidence="3" id="KW-0902">Two-component regulatory system</keyword>
<dbReference type="GO" id="GO:0006355">
    <property type="term" value="P:regulation of DNA-templated transcription"/>
    <property type="evidence" value="ECO:0007669"/>
    <property type="project" value="InterPro"/>
</dbReference>
<feature type="DNA-binding region" description="OmpR/PhoB-type" evidence="9">
    <location>
        <begin position="130"/>
        <end position="229"/>
    </location>
</feature>
<dbReference type="InterPro" id="IPR001789">
    <property type="entry name" value="Sig_transdc_resp-reg_receiver"/>
</dbReference>
<evidence type="ECO:0000259" key="11">
    <source>
        <dbReference type="PROSITE" id="PS51755"/>
    </source>
</evidence>
<sequence>MQRILLVDDELGIIKMLKTILHKEGYTNIDSASTGKETMTKIMKNTYDLIVLDVMLPDIDGFKLCQKIRQHTFVPILFLTARTGDLDKLTGLGIGGDDYITKPFNPLEVVARINVQFRRMKQYRQNSMKQGIYHFGTVTVNKKEAKLLVDNREISCPAKEFELLLFLVEHPNQVFTAGQLYENVWGYESMGDEQTVKVHINRLRKKVEPDLKNPSYIINIRGIGYKFSFPEGGQI</sequence>
<dbReference type="SMART" id="SM00448">
    <property type="entry name" value="REC"/>
    <property type="match status" value="1"/>
</dbReference>
<dbReference type="OrthoDB" id="9790442at2"/>
<dbReference type="InterPro" id="IPR036388">
    <property type="entry name" value="WH-like_DNA-bd_sf"/>
</dbReference>
<keyword evidence="6" id="KW-0804">Transcription</keyword>
<evidence type="ECO:0000259" key="10">
    <source>
        <dbReference type="PROSITE" id="PS50110"/>
    </source>
</evidence>
<dbReference type="InterPro" id="IPR011006">
    <property type="entry name" value="CheY-like_superfamily"/>
</dbReference>
<dbReference type="FunFam" id="3.40.50.2300:FF:000001">
    <property type="entry name" value="DNA-binding response regulator PhoB"/>
    <property type="match status" value="1"/>
</dbReference>
<evidence type="ECO:0000256" key="5">
    <source>
        <dbReference type="ARBA" id="ARBA00023125"/>
    </source>
</evidence>
<evidence type="ECO:0000256" key="3">
    <source>
        <dbReference type="ARBA" id="ARBA00023012"/>
    </source>
</evidence>
<dbReference type="SMART" id="SM00862">
    <property type="entry name" value="Trans_reg_C"/>
    <property type="match status" value="1"/>
</dbReference>
<comment type="function">
    <text evidence="7">May play the central regulatory role in sporulation. It may be an element of the effector pathway responsible for the activation of sporulation genes in response to nutritional stress. Spo0A may act in concert with spo0H (a sigma factor) to control the expression of some genes that are critical to the sporulation process.</text>
</comment>
<dbReference type="PANTHER" id="PTHR48111:SF52">
    <property type="entry name" value="TRANSCRIPTIONAL REGULATORY PROTEIN YVRH"/>
    <property type="match status" value="1"/>
</dbReference>
<evidence type="ECO:0000313" key="12">
    <source>
        <dbReference type="EMBL" id="PRR84716.1"/>
    </source>
</evidence>
<dbReference type="Proteomes" id="UP000237798">
    <property type="component" value="Unassembled WGS sequence"/>
</dbReference>
<evidence type="ECO:0000256" key="9">
    <source>
        <dbReference type="PROSITE-ProRule" id="PRU01091"/>
    </source>
</evidence>
<dbReference type="PROSITE" id="PS50110">
    <property type="entry name" value="RESPONSE_REGULATORY"/>
    <property type="match status" value="1"/>
</dbReference>
<feature type="modified residue" description="4-aspartylphosphate" evidence="8">
    <location>
        <position position="53"/>
    </location>
</feature>
<keyword evidence="4" id="KW-0805">Transcription regulation</keyword>
<evidence type="ECO:0000256" key="7">
    <source>
        <dbReference type="ARBA" id="ARBA00024867"/>
    </source>
</evidence>
<evidence type="ECO:0000256" key="8">
    <source>
        <dbReference type="PROSITE-ProRule" id="PRU00169"/>
    </source>
</evidence>
<dbReference type="Gene3D" id="1.10.10.10">
    <property type="entry name" value="Winged helix-like DNA-binding domain superfamily/Winged helix DNA-binding domain"/>
    <property type="match status" value="1"/>
</dbReference>
<evidence type="ECO:0000313" key="13">
    <source>
        <dbReference type="Proteomes" id="UP000237798"/>
    </source>
</evidence>
<dbReference type="Gene3D" id="6.10.250.690">
    <property type="match status" value="1"/>
</dbReference>
<dbReference type="Pfam" id="PF00072">
    <property type="entry name" value="Response_reg"/>
    <property type="match status" value="1"/>
</dbReference>
<evidence type="ECO:0000256" key="4">
    <source>
        <dbReference type="ARBA" id="ARBA00023015"/>
    </source>
</evidence>
<gene>
    <name evidence="12" type="primary">sphR_2</name>
    <name evidence="12" type="ORF">CLLU_23320</name>
</gene>
<evidence type="ECO:0000256" key="2">
    <source>
        <dbReference type="ARBA" id="ARBA00022553"/>
    </source>
</evidence>
<dbReference type="SUPFAM" id="SSF46894">
    <property type="entry name" value="C-terminal effector domain of the bipartite response regulators"/>
    <property type="match status" value="1"/>
</dbReference>
<comment type="caution">
    <text evidence="12">The sequence shown here is derived from an EMBL/GenBank/DDBJ whole genome shotgun (WGS) entry which is preliminary data.</text>
</comment>
<dbReference type="InterPro" id="IPR001867">
    <property type="entry name" value="OmpR/PhoB-type_DNA-bd"/>
</dbReference>
<organism evidence="12 13">
    <name type="scientific">Clostridium luticellarii</name>
    <dbReference type="NCBI Taxonomy" id="1691940"/>
    <lineage>
        <taxon>Bacteria</taxon>
        <taxon>Bacillati</taxon>
        <taxon>Bacillota</taxon>
        <taxon>Clostridia</taxon>
        <taxon>Eubacteriales</taxon>
        <taxon>Clostridiaceae</taxon>
        <taxon>Clostridium</taxon>
    </lineage>
</organism>